<name>A0A7W7SPA7_9ACTN</name>
<sequence length="234" mass="24133">MPAVSTPLRVLTGSILAVLLLSGCQAIEDGSRVIGRADLINDLAARLDNAGELTYAADYQLTGGESASIVQTQKPPRAAYIYPGGKLTVSAEATTDCEIGSAKPTCVLQPPPTQLNKPSVTVFASAKQHGLVTPPVVVGLLTTAALDPNVVIEQTDTTIAGRHATCVRVEGGTDPGAPTFDACVTTEGALGRFTGTLDGRQVDMALSRYRTEVDAGAFTLPAGAGIVDRRTTKG</sequence>
<accession>A0A7W7SPA7</accession>
<keyword evidence="2" id="KW-1185">Reference proteome</keyword>
<dbReference type="EMBL" id="JACHJW010000001">
    <property type="protein sequence ID" value="MBB4958076.1"/>
    <property type="molecule type" value="Genomic_DNA"/>
</dbReference>
<protein>
    <submittedName>
        <fullName evidence="1">Uncharacterized protein</fullName>
    </submittedName>
</protein>
<dbReference type="RefSeq" id="WP_184534230.1">
    <property type="nucleotide sequence ID" value="NZ_JACHJW010000001.1"/>
</dbReference>
<comment type="caution">
    <text evidence="1">The sequence shown here is derived from an EMBL/GenBank/DDBJ whole genome shotgun (WGS) entry which is preliminary data.</text>
</comment>
<evidence type="ECO:0000313" key="1">
    <source>
        <dbReference type="EMBL" id="MBB4958076.1"/>
    </source>
</evidence>
<dbReference type="AlphaFoldDB" id="A0A7W7SPA7"/>
<organism evidence="1 2">
    <name type="scientific">Micromonospora polyrhachis</name>
    <dbReference type="NCBI Taxonomy" id="1282883"/>
    <lineage>
        <taxon>Bacteria</taxon>
        <taxon>Bacillati</taxon>
        <taxon>Actinomycetota</taxon>
        <taxon>Actinomycetes</taxon>
        <taxon>Micromonosporales</taxon>
        <taxon>Micromonosporaceae</taxon>
        <taxon>Micromonospora</taxon>
    </lineage>
</organism>
<proteinExistence type="predicted"/>
<evidence type="ECO:0000313" key="2">
    <source>
        <dbReference type="Proteomes" id="UP000578819"/>
    </source>
</evidence>
<gene>
    <name evidence="1" type="ORF">FHR38_001809</name>
</gene>
<dbReference type="Proteomes" id="UP000578819">
    <property type="component" value="Unassembled WGS sequence"/>
</dbReference>
<reference evidence="1 2" key="1">
    <citation type="submission" date="2020-08" db="EMBL/GenBank/DDBJ databases">
        <title>Sequencing the genomes of 1000 actinobacteria strains.</title>
        <authorList>
            <person name="Klenk H.-P."/>
        </authorList>
    </citation>
    <scope>NUCLEOTIDE SEQUENCE [LARGE SCALE GENOMIC DNA]</scope>
    <source>
        <strain evidence="1 2">DSM 45886</strain>
    </source>
</reference>